<comment type="caution">
    <text evidence="2">The sequence shown here is derived from an EMBL/GenBank/DDBJ whole genome shotgun (WGS) entry which is preliminary data.</text>
</comment>
<gene>
    <name evidence="2" type="ORF">PDIGIT_LOCUS13534</name>
</gene>
<evidence type="ECO:0008006" key="4">
    <source>
        <dbReference type="Google" id="ProtNLM"/>
    </source>
</evidence>
<keyword evidence="3" id="KW-1185">Reference proteome</keyword>
<evidence type="ECO:0000256" key="1">
    <source>
        <dbReference type="SAM" id="MobiDB-lite"/>
    </source>
</evidence>
<dbReference type="AlphaFoldDB" id="A0A9W4UP65"/>
<dbReference type="OrthoDB" id="4357148at2759"/>
<dbReference type="EMBL" id="CAOQHR010000010">
    <property type="protein sequence ID" value="CAI6340358.1"/>
    <property type="molecule type" value="Genomic_DNA"/>
</dbReference>
<feature type="region of interest" description="Disordered" evidence="1">
    <location>
        <begin position="1"/>
        <end position="100"/>
    </location>
</feature>
<organism evidence="2 3">
    <name type="scientific">Periconia digitata</name>
    <dbReference type="NCBI Taxonomy" id="1303443"/>
    <lineage>
        <taxon>Eukaryota</taxon>
        <taxon>Fungi</taxon>
        <taxon>Dikarya</taxon>
        <taxon>Ascomycota</taxon>
        <taxon>Pezizomycotina</taxon>
        <taxon>Dothideomycetes</taxon>
        <taxon>Pleosporomycetidae</taxon>
        <taxon>Pleosporales</taxon>
        <taxon>Massarineae</taxon>
        <taxon>Periconiaceae</taxon>
        <taxon>Periconia</taxon>
    </lineage>
</organism>
<dbReference type="Proteomes" id="UP001152607">
    <property type="component" value="Unassembled WGS sequence"/>
</dbReference>
<sequence length="100" mass="10790">MSADQQNDIPAGIAHDNDYVSRTGQNEIPVQKDEAPVSDPYSVESADSDEQLQRDENDAIDRSNIVEGRTRGATKEAGTYVEPGDEEGLPTDNGRSAIAQ</sequence>
<proteinExistence type="predicted"/>
<evidence type="ECO:0000313" key="2">
    <source>
        <dbReference type="EMBL" id="CAI6340358.1"/>
    </source>
</evidence>
<accession>A0A9W4UP65</accession>
<reference evidence="2" key="1">
    <citation type="submission" date="2023-01" db="EMBL/GenBank/DDBJ databases">
        <authorList>
            <person name="Van Ghelder C."/>
            <person name="Rancurel C."/>
        </authorList>
    </citation>
    <scope>NUCLEOTIDE SEQUENCE</scope>
    <source>
        <strain evidence="2">CNCM I-4278</strain>
    </source>
</reference>
<name>A0A9W4UP65_9PLEO</name>
<evidence type="ECO:0000313" key="3">
    <source>
        <dbReference type="Proteomes" id="UP001152607"/>
    </source>
</evidence>
<feature type="compositionally biased region" description="Basic and acidic residues" evidence="1">
    <location>
        <begin position="51"/>
        <end position="61"/>
    </location>
</feature>
<protein>
    <recommendedName>
        <fullName evidence="4">Histone chaperone domain-containing protein</fullName>
    </recommendedName>
</protein>